<evidence type="ECO:0000313" key="2">
    <source>
        <dbReference type="EMBL" id="MCM2514818.1"/>
    </source>
</evidence>
<dbReference type="EMBL" id="JAMQBH010000007">
    <property type="protein sequence ID" value="MCM2514818.1"/>
    <property type="molecule type" value="Genomic_DNA"/>
</dbReference>
<name>A0ABT0VTZ7_STRGI</name>
<keyword evidence="1" id="KW-0812">Transmembrane</keyword>
<reference evidence="2 3" key="1">
    <citation type="submission" date="2022-06" db="EMBL/GenBank/DDBJ databases">
        <title>Whole genome sequence of Streptomyces griseoincarnatus RB7AG.</title>
        <authorList>
            <person name="Ray L."/>
            <person name="Behera S."/>
            <person name="Panda A.N."/>
        </authorList>
    </citation>
    <scope>NUCLEOTIDE SEQUENCE [LARGE SCALE GENOMIC DNA]</scope>
    <source>
        <strain evidence="2 3">RB7AG</strain>
    </source>
</reference>
<protein>
    <submittedName>
        <fullName evidence="2">Pentapeptide repeat-containing protein</fullName>
    </submittedName>
</protein>
<gene>
    <name evidence="2" type="ORF">NC658_16320</name>
</gene>
<comment type="caution">
    <text evidence="2">The sequence shown here is derived from an EMBL/GenBank/DDBJ whole genome shotgun (WGS) entry which is preliminary data.</text>
</comment>
<keyword evidence="1" id="KW-0472">Membrane</keyword>
<evidence type="ECO:0000313" key="3">
    <source>
        <dbReference type="Proteomes" id="UP001523263"/>
    </source>
</evidence>
<keyword evidence="3" id="KW-1185">Reference proteome</keyword>
<accession>A0ABT0VTZ7</accession>
<evidence type="ECO:0000256" key="1">
    <source>
        <dbReference type="SAM" id="Phobius"/>
    </source>
</evidence>
<proteinExistence type="predicted"/>
<feature type="transmembrane region" description="Helical" evidence="1">
    <location>
        <begin position="63"/>
        <end position="87"/>
    </location>
</feature>
<dbReference type="RefSeq" id="WP_251098658.1">
    <property type="nucleotide sequence ID" value="NZ_JAMQBH010000007.1"/>
</dbReference>
<keyword evidence="1" id="KW-1133">Transmembrane helix</keyword>
<organism evidence="2 3">
    <name type="scientific">Streptomyces griseoincarnatus</name>
    <dbReference type="NCBI Taxonomy" id="29305"/>
    <lineage>
        <taxon>Bacteria</taxon>
        <taxon>Bacillati</taxon>
        <taxon>Actinomycetota</taxon>
        <taxon>Actinomycetes</taxon>
        <taxon>Kitasatosporales</taxon>
        <taxon>Streptomycetaceae</taxon>
        <taxon>Streptomyces</taxon>
        <taxon>Streptomyces griseoincarnatus group</taxon>
    </lineage>
</organism>
<sequence length="472" mass="50661">MTDKQRPHPTPDDRELRLWKVGRALTLAFVAAVVVASGIFYGLVELLDFREIDSTEKLDAKTLFDLVKLSFGVVAGAGALVALVVAYRRQRVDEVGAHREATRLHTERFSQAVDKLGSDSPAVRLGGVHALAGLADDAPDDNLRQTCIDVLCAYLQLPFTPDPGDDAAHQEEHNRYLALRKVRHTILRLIGDHYRRPRGTHRSWQGCDLDLTGVTIDCDLSFRGATFSDCLVSFEGATFSDGIISFDDATFSSGRVSWHRATFSGGMVLFDGAMFCGSTVSFAGAAFCGSVMSFRRVAFSGGSVAFTATRFADHGVTFQAAVFSGGDVSFEHATFCGSAVDFDYTTFTAGEVSFRDATFRDGEVTFREAAFTGGEVLFVRSGFHGGQVAFRDTRFVGGLLAFNEAAFSAGEVSFRRGAFSDGMVIFHDVELSGGAVNFLDATGSIPHGLMGAVSTSTSGSVTLPSGWQAPSS</sequence>
<dbReference type="Proteomes" id="UP001523263">
    <property type="component" value="Unassembled WGS sequence"/>
</dbReference>
<feature type="transmembrane region" description="Helical" evidence="1">
    <location>
        <begin position="21"/>
        <end position="43"/>
    </location>
</feature>